<dbReference type="Pfam" id="PF06684">
    <property type="entry name" value="AA_synth"/>
    <property type="match status" value="1"/>
</dbReference>
<gene>
    <name evidence="1" type="ORF">R7226_22345</name>
</gene>
<sequence>MTVTPDSLVVRKWVTVVEEIDHDGGPAVEEPLVKAAVGVVIANPYAGRYTETLEALIEPSIPLAKELVARTRAALGGREPQSCGKAAIVGTAGDQDHGIACITTPFGDAMREEIDGITWVTSTAKVAAAGTSIDVPLAYKRALFVREYYDTITLTVPDGPKPDEIVVVAAMASRGRVHHRVGGLARDEVSVGDGLR</sequence>
<dbReference type="Gene3D" id="3.30.1330.110">
    <property type="entry name" value="BB2672"/>
    <property type="match status" value="1"/>
</dbReference>
<keyword evidence="2" id="KW-1185">Reference proteome</keyword>
<evidence type="ECO:0000313" key="2">
    <source>
        <dbReference type="Proteomes" id="UP001284601"/>
    </source>
</evidence>
<comment type="caution">
    <text evidence="1">The sequence shown here is derived from an EMBL/GenBank/DDBJ whole genome shotgun (WGS) entry which is preliminary data.</text>
</comment>
<dbReference type="EMBL" id="JAWSTH010000074">
    <property type="protein sequence ID" value="MDW5597103.1"/>
    <property type="molecule type" value="Genomic_DNA"/>
</dbReference>
<reference evidence="2" key="1">
    <citation type="submission" date="2023-07" db="EMBL/GenBank/DDBJ databases">
        <title>Conexibacter stalactiti sp. nov., isolated from stalactites in a lava cave and emended description of the genus Conexibacter.</title>
        <authorList>
            <person name="Lee S.D."/>
        </authorList>
    </citation>
    <scope>NUCLEOTIDE SEQUENCE [LARGE SCALE GENOMIC DNA]</scope>
    <source>
        <strain evidence="2">KCTC 39840</strain>
    </source>
</reference>
<name>A0ABU4HV34_9ACTN</name>
<proteinExistence type="predicted"/>
<protein>
    <submittedName>
        <fullName evidence="1">Amino acid synthesis family protein</fullName>
    </submittedName>
</protein>
<dbReference type="RefSeq" id="WP_318599562.1">
    <property type="nucleotide sequence ID" value="NZ_JAWSTH010000074.1"/>
</dbReference>
<organism evidence="1 2">
    <name type="scientific">Conexibacter stalactiti</name>
    <dbReference type="NCBI Taxonomy" id="1940611"/>
    <lineage>
        <taxon>Bacteria</taxon>
        <taxon>Bacillati</taxon>
        <taxon>Actinomycetota</taxon>
        <taxon>Thermoleophilia</taxon>
        <taxon>Solirubrobacterales</taxon>
        <taxon>Conexibacteraceae</taxon>
        <taxon>Conexibacter</taxon>
    </lineage>
</organism>
<dbReference type="SUPFAM" id="SSF160519">
    <property type="entry name" value="BB2672-like"/>
    <property type="match status" value="1"/>
</dbReference>
<dbReference type="InterPro" id="IPR009569">
    <property type="entry name" value="AA_synth_put"/>
</dbReference>
<accession>A0ABU4HV34</accession>
<dbReference type="InterPro" id="IPR035936">
    <property type="entry name" value="BB2672"/>
</dbReference>
<evidence type="ECO:0000313" key="1">
    <source>
        <dbReference type="EMBL" id="MDW5597103.1"/>
    </source>
</evidence>
<dbReference type="Proteomes" id="UP001284601">
    <property type="component" value="Unassembled WGS sequence"/>
</dbReference>